<dbReference type="Proteomes" id="UP001145114">
    <property type="component" value="Unassembled WGS sequence"/>
</dbReference>
<dbReference type="EMBL" id="JAMZIH010008162">
    <property type="protein sequence ID" value="KAJ1672568.1"/>
    <property type="molecule type" value="Genomic_DNA"/>
</dbReference>
<reference evidence="1" key="1">
    <citation type="submission" date="2022-06" db="EMBL/GenBank/DDBJ databases">
        <title>Phylogenomic reconstructions and comparative analyses of Kickxellomycotina fungi.</title>
        <authorList>
            <person name="Reynolds N.K."/>
            <person name="Stajich J.E."/>
            <person name="Barry K."/>
            <person name="Grigoriev I.V."/>
            <person name="Crous P."/>
            <person name="Smith M.E."/>
        </authorList>
    </citation>
    <scope>NUCLEOTIDE SEQUENCE</scope>
    <source>
        <strain evidence="1">RSA 2271</strain>
    </source>
</reference>
<proteinExistence type="predicted"/>
<sequence>MAAAAVKVAPHLLKYQVDEPTYLDSLLKGSTGAQGAAGDSALPCRIVIGAAISASGTDVLVVQRAANERSFPNQWELPGGHCDPGETILETVVREVKEETGLEVLSIDDEFVSFDYSTQFESGGAITRQLNFVVRVAESDRTNVRLAPDEHQAYAWCTQRNIDEFQMIGPMKDVVADALRVINGTTLTGELKRRVW</sequence>
<evidence type="ECO:0000313" key="1">
    <source>
        <dbReference type="EMBL" id="KAJ1672568.1"/>
    </source>
</evidence>
<protein>
    <submittedName>
        <fullName evidence="1">Uncharacterized protein</fullName>
    </submittedName>
</protein>
<evidence type="ECO:0000313" key="2">
    <source>
        <dbReference type="Proteomes" id="UP001145114"/>
    </source>
</evidence>
<gene>
    <name evidence="1" type="ORF">EV182_006924</name>
</gene>
<accession>A0ACC1H858</accession>
<keyword evidence="2" id="KW-1185">Reference proteome</keyword>
<feature type="non-terminal residue" evidence="1">
    <location>
        <position position="196"/>
    </location>
</feature>
<comment type="caution">
    <text evidence="1">The sequence shown here is derived from an EMBL/GenBank/DDBJ whole genome shotgun (WGS) entry which is preliminary data.</text>
</comment>
<name>A0ACC1H858_9FUNG</name>
<organism evidence="1 2">
    <name type="scientific">Spiromyces aspiralis</name>
    <dbReference type="NCBI Taxonomy" id="68401"/>
    <lineage>
        <taxon>Eukaryota</taxon>
        <taxon>Fungi</taxon>
        <taxon>Fungi incertae sedis</taxon>
        <taxon>Zoopagomycota</taxon>
        <taxon>Kickxellomycotina</taxon>
        <taxon>Kickxellomycetes</taxon>
        <taxon>Kickxellales</taxon>
        <taxon>Kickxellaceae</taxon>
        <taxon>Spiromyces</taxon>
    </lineage>
</organism>